<accession>A0ABX1FXI2</accession>
<evidence type="ECO:0000313" key="1">
    <source>
        <dbReference type="EMBL" id="NKE63771.1"/>
    </source>
</evidence>
<comment type="caution">
    <text evidence="1">The sequence shown here is derived from an EMBL/GenBank/DDBJ whole genome shotgun (WGS) entry which is preliminary data.</text>
</comment>
<dbReference type="EMBL" id="VSRL01000419">
    <property type="protein sequence ID" value="NKE63771.1"/>
    <property type="molecule type" value="Genomic_DNA"/>
</dbReference>
<dbReference type="Proteomes" id="UP001515943">
    <property type="component" value="Unassembled WGS sequence"/>
</dbReference>
<reference evidence="1 2" key="1">
    <citation type="submission" date="2019-08" db="EMBL/GenBank/DDBJ databases">
        <title>Lentzea from Indian Himalayas.</title>
        <authorList>
            <person name="Mandal S."/>
            <person name="Mallick Gupta A."/>
            <person name="Maiti P.K."/>
            <person name="Sarkar J."/>
            <person name="Mandal S."/>
        </authorList>
    </citation>
    <scope>NUCLEOTIDE SEQUENCE [LARGE SCALE GENOMIC DNA]</scope>
    <source>
        <strain evidence="1 2">PSKA42</strain>
    </source>
</reference>
<gene>
    <name evidence="1" type="ORF">FXN61_46520</name>
</gene>
<dbReference type="RefSeq" id="WP_167980340.1">
    <property type="nucleotide sequence ID" value="NZ_VSRL01000419.1"/>
</dbReference>
<evidence type="ECO:0000313" key="2">
    <source>
        <dbReference type="Proteomes" id="UP001515943"/>
    </source>
</evidence>
<protein>
    <submittedName>
        <fullName evidence="1">ImmA/IrrE family metallo-endopeptidase</fullName>
    </submittedName>
</protein>
<proteinExistence type="predicted"/>
<organism evidence="1 2">
    <name type="scientific">Lentzea indica</name>
    <dbReference type="NCBI Taxonomy" id="2604800"/>
    <lineage>
        <taxon>Bacteria</taxon>
        <taxon>Bacillati</taxon>
        <taxon>Actinomycetota</taxon>
        <taxon>Actinomycetes</taxon>
        <taxon>Pseudonocardiales</taxon>
        <taxon>Pseudonocardiaceae</taxon>
        <taxon>Lentzea</taxon>
    </lineage>
</organism>
<name>A0ABX1FXI2_9PSEU</name>
<keyword evidence="2" id="KW-1185">Reference proteome</keyword>
<sequence>MTDPLRADGTDLSTLRRLIDEMLDELVWDPPFDLDRLLGQISARRGKRISLYPAALPRDGAGGLVIERAKDLVIVFDETLPPLQQEHVIMHEAAHILFEHSGTSLEDLTGDEFTELDPELVETAQRFARRDGYSGAEEKVAEIAAALMWMRAGAARSMVPAPHRSRAVAEANARFEAALMNRRTSS</sequence>